<evidence type="ECO:0000313" key="4">
    <source>
        <dbReference type="EMBL" id="TQS39945.1"/>
    </source>
</evidence>
<dbReference type="Proteomes" id="UP000317982">
    <property type="component" value="Unassembled WGS sequence"/>
</dbReference>
<feature type="transmembrane region" description="Helical" evidence="2">
    <location>
        <begin position="190"/>
        <end position="209"/>
    </location>
</feature>
<evidence type="ECO:0000313" key="5">
    <source>
        <dbReference type="Proteomes" id="UP000317982"/>
    </source>
</evidence>
<feature type="transmembrane region" description="Helical" evidence="2">
    <location>
        <begin position="59"/>
        <end position="79"/>
    </location>
</feature>
<keyword evidence="2" id="KW-0812">Transmembrane</keyword>
<dbReference type="Pfam" id="PF00990">
    <property type="entry name" value="GGDEF"/>
    <property type="match status" value="1"/>
</dbReference>
<keyword evidence="2" id="KW-0472">Membrane</keyword>
<reference evidence="4 5" key="1">
    <citation type="submission" date="2019-07" db="EMBL/GenBank/DDBJ databases">
        <title>Cryptosporangium phraense sp. nov., isolated from plant litter.</title>
        <authorList>
            <person name="Suriyachadkun C."/>
        </authorList>
    </citation>
    <scope>NUCLEOTIDE SEQUENCE [LARGE SCALE GENOMIC DNA]</scope>
    <source>
        <strain evidence="4 5">A-T 5661</strain>
    </source>
</reference>
<dbReference type="AlphaFoldDB" id="A0A545AGZ6"/>
<sequence length="554" mass="58324">MRTDARADAVEGVASPPRPPATGDPLMRRVGTLGALYLTAYTALYAYSTHGSATMRPLLAVLSVAALAMPAIALIVAAIRHRRQGRAGRAWLWFATSTLLTAVGSALVSGTRGITASPAWALLFGDALLIAAFLAAAAGFFAVLEAGTRSVRFWMGFDLLLTVAGVTALLGCLTLTSGLPAMAAGVRTTMLVYAISGISTVIFLVPLAVRAGRRLPRALIFVGAAHLVAAILDGGMLRSALTGHPYNDGSWLSVGYQFGLVLLTLGALTAARRDDRLTHVDRSANRDWTVPLSVAAASAAACGLALNGLDLSWRGLPQAIATLVLVGLLARLHLVVRDRTRLADRLAAALAEQQQLAVTDALTGLPNRRHFEHSLTTEIVRARRNGRPLSLVVLDLDHFKSVNDTYGHPAGDAVLVQVAALLQHVTRSGDVIARYGGEEFTWLLPDTTENGAATMAERLRTTLAAHPVELPGHEFVHITASIGIAADVLDGPTLVATADQALYHAKATGRNRVIRASRSRLTEPAAAQRTSIPQRAVLAGAPVRHIGVVITAAT</sequence>
<dbReference type="OrthoDB" id="9802066at2"/>
<dbReference type="SUPFAM" id="SSF55073">
    <property type="entry name" value="Nucleotide cyclase"/>
    <property type="match status" value="1"/>
</dbReference>
<evidence type="ECO:0000259" key="3">
    <source>
        <dbReference type="PROSITE" id="PS50887"/>
    </source>
</evidence>
<dbReference type="InterPro" id="IPR029787">
    <property type="entry name" value="Nucleotide_cyclase"/>
</dbReference>
<dbReference type="InParanoid" id="A0A545AGZ6"/>
<accession>A0A545AGZ6</accession>
<comment type="caution">
    <text evidence="4">The sequence shown here is derived from an EMBL/GenBank/DDBJ whole genome shotgun (WGS) entry which is preliminary data.</text>
</comment>
<gene>
    <name evidence="4" type="ORF">FL583_37310</name>
</gene>
<dbReference type="GO" id="GO:0005886">
    <property type="term" value="C:plasma membrane"/>
    <property type="evidence" value="ECO:0007669"/>
    <property type="project" value="TreeGrafter"/>
</dbReference>
<dbReference type="GO" id="GO:0043709">
    <property type="term" value="P:cell adhesion involved in single-species biofilm formation"/>
    <property type="evidence" value="ECO:0007669"/>
    <property type="project" value="TreeGrafter"/>
</dbReference>
<dbReference type="Gene3D" id="3.30.70.270">
    <property type="match status" value="1"/>
</dbReference>
<dbReference type="GO" id="GO:1902201">
    <property type="term" value="P:negative regulation of bacterial-type flagellum-dependent cell motility"/>
    <property type="evidence" value="ECO:0007669"/>
    <property type="project" value="TreeGrafter"/>
</dbReference>
<proteinExistence type="predicted"/>
<feature type="transmembrane region" description="Helical" evidence="2">
    <location>
        <begin position="218"/>
        <end position="237"/>
    </location>
</feature>
<feature type="region of interest" description="Disordered" evidence="1">
    <location>
        <begin position="1"/>
        <end position="24"/>
    </location>
</feature>
<dbReference type="InterPro" id="IPR000160">
    <property type="entry name" value="GGDEF_dom"/>
</dbReference>
<organism evidence="4 5">
    <name type="scientific">Cryptosporangium phraense</name>
    <dbReference type="NCBI Taxonomy" id="2593070"/>
    <lineage>
        <taxon>Bacteria</taxon>
        <taxon>Bacillati</taxon>
        <taxon>Actinomycetota</taxon>
        <taxon>Actinomycetes</taxon>
        <taxon>Cryptosporangiales</taxon>
        <taxon>Cryptosporangiaceae</taxon>
        <taxon>Cryptosporangium</taxon>
    </lineage>
</organism>
<feature type="transmembrane region" description="Helical" evidence="2">
    <location>
        <begin position="249"/>
        <end position="268"/>
    </location>
</feature>
<dbReference type="InterPro" id="IPR043128">
    <property type="entry name" value="Rev_trsase/Diguanyl_cyclase"/>
</dbReference>
<feature type="transmembrane region" description="Helical" evidence="2">
    <location>
        <begin position="120"/>
        <end position="144"/>
    </location>
</feature>
<feature type="transmembrane region" description="Helical" evidence="2">
    <location>
        <begin position="30"/>
        <end position="47"/>
    </location>
</feature>
<feature type="transmembrane region" description="Helical" evidence="2">
    <location>
        <begin position="91"/>
        <end position="108"/>
    </location>
</feature>
<feature type="transmembrane region" description="Helical" evidence="2">
    <location>
        <begin position="156"/>
        <end position="178"/>
    </location>
</feature>
<name>A0A545AGZ6_9ACTN</name>
<feature type="transmembrane region" description="Helical" evidence="2">
    <location>
        <begin position="315"/>
        <end position="336"/>
    </location>
</feature>
<keyword evidence="5" id="KW-1185">Reference proteome</keyword>
<keyword evidence="2" id="KW-1133">Transmembrane helix</keyword>
<dbReference type="CDD" id="cd01949">
    <property type="entry name" value="GGDEF"/>
    <property type="match status" value="1"/>
</dbReference>
<dbReference type="InterPro" id="IPR050469">
    <property type="entry name" value="Diguanylate_Cyclase"/>
</dbReference>
<dbReference type="NCBIfam" id="TIGR00254">
    <property type="entry name" value="GGDEF"/>
    <property type="match status" value="1"/>
</dbReference>
<dbReference type="PROSITE" id="PS50887">
    <property type="entry name" value="GGDEF"/>
    <property type="match status" value="1"/>
</dbReference>
<dbReference type="GO" id="GO:0052621">
    <property type="term" value="F:diguanylate cyclase activity"/>
    <property type="evidence" value="ECO:0007669"/>
    <property type="project" value="TreeGrafter"/>
</dbReference>
<dbReference type="PANTHER" id="PTHR45138:SF24">
    <property type="entry name" value="DIGUANYLATE CYCLASE DGCC-RELATED"/>
    <property type="match status" value="1"/>
</dbReference>
<protein>
    <submittedName>
        <fullName evidence="4">Diguanylate cyclase</fullName>
    </submittedName>
</protein>
<dbReference type="SMART" id="SM00267">
    <property type="entry name" value="GGDEF"/>
    <property type="match status" value="1"/>
</dbReference>
<evidence type="ECO:0000256" key="2">
    <source>
        <dbReference type="SAM" id="Phobius"/>
    </source>
</evidence>
<feature type="domain" description="GGDEF" evidence="3">
    <location>
        <begin position="387"/>
        <end position="518"/>
    </location>
</feature>
<evidence type="ECO:0000256" key="1">
    <source>
        <dbReference type="SAM" id="MobiDB-lite"/>
    </source>
</evidence>
<dbReference type="FunFam" id="3.30.70.270:FF:000001">
    <property type="entry name" value="Diguanylate cyclase domain protein"/>
    <property type="match status" value="1"/>
</dbReference>
<feature type="transmembrane region" description="Helical" evidence="2">
    <location>
        <begin position="288"/>
        <end position="309"/>
    </location>
</feature>
<dbReference type="EMBL" id="VIRS01000051">
    <property type="protein sequence ID" value="TQS39945.1"/>
    <property type="molecule type" value="Genomic_DNA"/>
</dbReference>
<dbReference type="PANTHER" id="PTHR45138">
    <property type="entry name" value="REGULATORY COMPONENTS OF SENSORY TRANSDUCTION SYSTEM"/>
    <property type="match status" value="1"/>
</dbReference>